<feature type="transmembrane region" description="Helical" evidence="1">
    <location>
        <begin position="90"/>
        <end position="107"/>
    </location>
</feature>
<dbReference type="Pfam" id="PF24803">
    <property type="entry name" value="DUF7704"/>
    <property type="match status" value="1"/>
</dbReference>
<sequence length="152" mass="16507">MALGTTLPAWPALVFTYFEPIALIMGYYSALNDPSSFVTRQLPSSTALTSATVPSSAIVLTYSLANVFLLLAGLAVVCTVITREGRVTKWYLFMVACGDLGHIYASYKVMGSDVFWNFSEYNDMMVGNVLISAFLHVNRGLTLIGAFGKVGR</sequence>
<feature type="transmembrane region" description="Helical" evidence="1">
    <location>
        <begin position="12"/>
        <end position="31"/>
    </location>
</feature>
<dbReference type="Proteomes" id="UP000813461">
    <property type="component" value="Unassembled WGS sequence"/>
</dbReference>
<evidence type="ECO:0000256" key="1">
    <source>
        <dbReference type="SAM" id="Phobius"/>
    </source>
</evidence>
<dbReference type="AlphaFoldDB" id="A0A8K0QUT0"/>
<protein>
    <recommendedName>
        <fullName evidence="2">DUF7704 domain-containing protein</fullName>
    </recommendedName>
</protein>
<keyword evidence="1" id="KW-1133">Transmembrane helix</keyword>
<dbReference type="PANTHER" id="PTHR37019">
    <property type="entry name" value="CHROMOSOME 1, WHOLE GENOME SHOTGUN SEQUENCE"/>
    <property type="match status" value="1"/>
</dbReference>
<dbReference type="EMBL" id="JAGMVJ010000027">
    <property type="protein sequence ID" value="KAH7070181.1"/>
    <property type="molecule type" value="Genomic_DNA"/>
</dbReference>
<keyword evidence="4" id="KW-1185">Reference proteome</keyword>
<dbReference type="OrthoDB" id="2937326at2759"/>
<feature type="transmembrane region" description="Helical" evidence="1">
    <location>
        <begin position="127"/>
        <end position="147"/>
    </location>
</feature>
<name>A0A8K0QUT0_9PLEO</name>
<organism evidence="3 4">
    <name type="scientific">Paraphoma chrysanthemicola</name>
    <dbReference type="NCBI Taxonomy" id="798071"/>
    <lineage>
        <taxon>Eukaryota</taxon>
        <taxon>Fungi</taxon>
        <taxon>Dikarya</taxon>
        <taxon>Ascomycota</taxon>
        <taxon>Pezizomycotina</taxon>
        <taxon>Dothideomycetes</taxon>
        <taxon>Pleosporomycetidae</taxon>
        <taxon>Pleosporales</taxon>
        <taxon>Pleosporineae</taxon>
        <taxon>Phaeosphaeriaceae</taxon>
        <taxon>Paraphoma</taxon>
    </lineage>
</organism>
<accession>A0A8K0QUT0</accession>
<evidence type="ECO:0000313" key="3">
    <source>
        <dbReference type="EMBL" id="KAH7070181.1"/>
    </source>
</evidence>
<feature type="domain" description="DUF7704" evidence="2">
    <location>
        <begin position="5"/>
        <end position="149"/>
    </location>
</feature>
<reference evidence="3" key="1">
    <citation type="journal article" date="2021" name="Nat. Commun.">
        <title>Genetic determinants of endophytism in the Arabidopsis root mycobiome.</title>
        <authorList>
            <person name="Mesny F."/>
            <person name="Miyauchi S."/>
            <person name="Thiergart T."/>
            <person name="Pickel B."/>
            <person name="Atanasova L."/>
            <person name="Karlsson M."/>
            <person name="Huettel B."/>
            <person name="Barry K.W."/>
            <person name="Haridas S."/>
            <person name="Chen C."/>
            <person name="Bauer D."/>
            <person name="Andreopoulos W."/>
            <person name="Pangilinan J."/>
            <person name="LaButti K."/>
            <person name="Riley R."/>
            <person name="Lipzen A."/>
            <person name="Clum A."/>
            <person name="Drula E."/>
            <person name="Henrissat B."/>
            <person name="Kohler A."/>
            <person name="Grigoriev I.V."/>
            <person name="Martin F.M."/>
            <person name="Hacquard S."/>
        </authorList>
    </citation>
    <scope>NUCLEOTIDE SEQUENCE</scope>
    <source>
        <strain evidence="3">MPI-SDFR-AT-0120</strain>
    </source>
</reference>
<keyword evidence="1" id="KW-0812">Transmembrane</keyword>
<comment type="caution">
    <text evidence="3">The sequence shown here is derived from an EMBL/GenBank/DDBJ whole genome shotgun (WGS) entry which is preliminary data.</text>
</comment>
<keyword evidence="1" id="KW-0472">Membrane</keyword>
<feature type="transmembrane region" description="Helical" evidence="1">
    <location>
        <begin position="51"/>
        <end position="78"/>
    </location>
</feature>
<dbReference type="PANTHER" id="PTHR37019:SF2">
    <property type="entry name" value="EXPERA DOMAIN-CONTAINING PROTEIN"/>
    <property type="match status" value="1"/>
</dbReference>
<dbReference type="InterPro" id="IPR056121">
    <property type="entry name" value="DUF7704"/>
</dbReference>
<evidence type="ECO:0000313" key="4">
    <source>
        <dbReference type="Proteomes" id="UP000813461"/>
    </source>
</evidence>
<evidence type="ECO:0000259" key="2">
    <source>
        <dbReference type="Pfam" id="PF24803"/>
    </source>
</evidence>
<proteinExistence type="predicted"/>
<gene>
    <name evidence="3" type="ORF">FB567DRAFT_507228</name>
</gene>